<keyword evidence="4" id="KW-1133">Transmembrane helix</keyword>
<dbReference type="AlphaFoldDB" id="A0A0P1I0Y5"/>
<dbReference type="PANTHER" id="PTHR43618">
    <property type="entry name" value="7-ALPHA-HYDROXYSTEROID DEHYDROGENASE"/>
    <property type="match status" value="1"/>
</dbReference>
<dbReference type="PRINTS" id="PR00080">
    <property type="entry name" value="SDRFAMILY"/>
</dbReference>
<dbReference type="PROSITE" id="PS00061">
    <property type="entry name" value="ADH_SHORT"/>
    <property type="match status" value="1"/>
</dbReference>
<dbReference type="STRING" id="1715693.PH7735_00303"/>
<keyword evidence="4" id="KW-0472">Membrane</keyword>
<feature type="domain" description="Ketoreductase" evidence="5">
    <location>
        <begin position="11"/>
        <end position="197"/>
    </location>
</feature>
<evidence type="ECO:0000313" key="6">
    <source>
        <dbReference type="EMBL" id="CUJ83789.1"/>
    </source>
</evidence>
<dbReference type="InterPro" id="IPR057326">
    <property type="entry name" value="KR_dom"/>
</dbReference>
<dbReference type="Proteomes" id="UP000051870">
    <property type="component" value="Unassembled WGS sequence"/>
</dbReference>
<comment type="similarity">
    <text evidence="1">Belongs to the short-chain dehydrogenases/reductases (SDR) family.</text>
</comment>
<keyword evidence="3 6" id="KW-0560">Oxidoreductase</keyword>
<evidence type="ECO:0000313" key="7">
    <source>
        <dbReference type="Proteomes" id="UP000051870"/>
    </source>
</evidence>
<dbReference type="SMART" id="SM00822">
    <property type="entry name" value="PKS_KR"/>
    <property type="match status" value="1"/>
</dbReference>
<keyword evidence="2" id="KW-0521">NADP</keyword>
<reference evidence="7" key="1">
    <citation type="submission" date="2015-09" db="EMBL/GenBank/DDBJ databases">
        <authorList>
            <person name="Rodrigo-Torres Lidia"/>
            <person name="Arahal R.David."/>
        </authorList>
    </citation>
    <scope>NUCLEOTIDE SEQUENCE [LARGE SCALE GENOMIC DNA]</scope>
    <source>
        <strain evidence="7">CECT 7735</strain>
    </source>
</reference>
<organism evidence="6 7">
    <name type="scientific">Shimia thalassica</name>
    <dbReference type="NCBI Taxonomy" id="1715693"/>
    <lineage>
        <taxon>Bacteria</taxon>
        <taxon>Pseudomonadati</taxon>
        <taxon>Pseudomonadota</taxon>
        <taxon>Alphaproteobacteria</taxon>
        <taxon>Rhodobacterales</taxon>
        <taxon>Roseobacteraceae</taxon>
    </lineage>
</organism>
<evidence type="ECO:0000256" key="3">
    <source>
        <dbReference type="ARBA" id="ARBA00023002"/>
    </source>
</evidence>
<evidence type="ECO:0000256" key="1">
    <source>
        <dbReference type="ARBA" id="ARBA00006484"/>
    </source>
</evidence>
<dbReference type="InterPro" id="IPR036291">
    <property type="entry name" value="NAD(P)-bd_dom_sf"/>
</dbReference>
<proteinExistence type="inferred from homology"/>
<dbReference type="GO" id="GO:0004316">
    <property type="term" value="F:3-oxoacyl-[acyl-carrier-protein] reductase (NADPH) activity"/>
    <property type="evidence" value="ECO:0007669"/>
    <property type="project" value="UniProtKB-EC"/>
</dbReference>
<dbReference type="PRINTS" id="PR00081">
    <property type="entry name" value="GDHRDH"/>
</dbReference>
<dbReference type="InterPro" id="IPR052178">
    <property type="entry name" value="Sec_Metab_Biosynth_SDR"/>
</dbReference>
<dbReference type="SUPFAM" id="SSF51735">
    <property type="entry name" value="NAD(P)-binding Rossmann-fold domains"/>
    <property type="match status" value="1"/>
</dbReference>
<dbReference type="EMBL" id="CYTW01000001">
    <property type="protein sequence ID" value="CUJ83789.1"/>
    <property type="molecule type" value="Genomic_DNA"/>
</dbReference>
<evidence type="ECO:0000256" key="2">
    <source>
        <dbReference type="ARBA" id="ARBA00022857"/>
    </source>
</evidence>
<protein>
    <submittedName>
        <fullName evidence="6">Rhamnolipids biosynthesis 3-oxoacyl-[acyl-carrier-protein] reductase</fullName>
        <ecNumber evidence="6">1.1.1.100</ecNumber>
    </submittedName>
</protein>
<dbReference type="EC" id="1.1.1.100" evidence="6"/>
<dbReference type="Gene3D" id="3.40.50.720">
    <property type="entry name" value="NAD(P)-binding Rossmann-like Domain"/>
    <property type="match status" value="1"/>
</dbReference>
<keyword evidence="7" id="KW-1185">Reference proteome</keyword>
<evidence type="ECO:0000256" key="4">
    <source>
        <dbReference type="SAM" id="Phobius"/>
    </source>
</evidence>
<accession>A0A0P1I0Y5</accession>
<gene>
    <name evidence="6" type="primary">rhlG</name>
    <name evidence="6" type="ORF">PH7735_00303</name>
</gene>
<dbReference type="PANTHER" id="PTHR43618:SF8">
    <property type="entry name" value="7ALPHA-HYDROXYSTEROID DEHYDROGENASE"/>
    <property type="match status" value="1"/>
</dbReference>
<dbReference type="FunFam" id="3.40.50.720:FF:000084">
    <property type="entry name" value="Short-chain dehydrogenase reductase"/>
    <property type="match status" value="1"/>
</dbReference>
<name>A0A0P1I0Y5_9RHOB</name>
<sequence length="269" mass="27621">MLEELFGVKGKTALVTGGGTGIGLMIATALVAGGAKVFICSRKEAVVKGAAEQIASLGHPGSVEAFAGDVGSKEGVDDLVAQLRSRTDTLDILINNAGITWGAPLTEFPFDAWQKVLDVNVSGLMYLTQSLLGELAASAKPEDPARVINIGSLMGTAPMGDGAYSYAASKAAVHHMTRILAKELAARHITVNAFAPGPFQSKMTAFATGSDELAQKVGQNVPLGRIGQASDIQGATLFLCGKAGAYTTGAILPLDGGLHVETASNIFAH</sequence>
<dbReference type="InterPro" id="IPR002347">
    <property type="entry name" value="SDR_fam"/>
</dbReference>
<evidence type="ECO:0000259" key="5">
    <source>
        <dbReference type="SMART" id="SM00822"/>
    </source>
</evidence>
<keyword evidence="4" id="KW-0812">Transmembrane</keyword>
<feature type="transmembrane region" description="Helical" evidence="4">
    <location>
        <begin position="20"/>
        <end position="39"/>
    </location>
</feature>
<dbReference type="Pfam" id="PF13561">
    <property type="entry name" value="adh_short_C2"/>
    <property type="match status" value="1"/>
</dbReference>
<dbReference type="InterPro" id="IPR020904">
    <property type="entry name" value="Sc_DH/Rdtase_CS"/>
</dbReference>